<evidence type="ECO:0008006" key="3">
    <source>
        <dbReference type="Google" id="ProtNLM"/>
    </source>
</evidence>
<evidence type="ECO:0000313" key="1">
    <source>
        <dbReference type="EMBL" id="RXT53493.1"/>
    </source>
</evidence>
<dbReference type="Gene3D" id="3.10.450.50">
    <property type="match status" value="1"/>
</dbReference>
<proteinExistence type="predicted"/>
<protein>
    <recommendedName>
        <fullName evidence="3">SEC-C domain-containing protein</fullName>
    </recommendedName>
</protein>
<dbReference type="SUPFAM" id="SSF103642">
    <property type="entry name" value="Sec-C motif"/>
    <property type="match status" value="1"/>
</dbReference>
<dbReference type="Pfam" id="PF02810">
    <property type="entry name" value="SEC-C"/>
    <property type="match status" value="1"/>
</dbReference>
<keyword evidence="2" id="KW-1185">Reference proteome</keyword>
<sequence length="560" mass="63188">MRSASHFGAALAKIGRNQPCDCGSGLKYKKCHGKYPISASFHDAEHERAFQQAIRKMEAERVQRQKQQGLGKGIISAPLNDHRIVAVGNRVYYSKNWRTFHDFLRGFLIDLLGKDWFQAESNKPDPERHPIVRWFHQAITDAKRLSVVSGDIHVGPMTGAQRAFINLAYNLYLIAHHADPKQVDQLTSSFVERLKSERADDFIGKLFETYAAAAFLKAGFNLAYENETDGRSSHVEFVATYPKTGAKFSVEVKARNRSTAEDGPIDEIKRLRVGNKLNKALSKHAQHTRIVVIEVNVPDIVTEPSFEDGWPRAALDQIRSVEKAPAPDGGEKPSAYVLVTNHSFHNNLDAIGSSTQVIAAGCRIPDFGPDVGFNRLKEVLESHDRHKEMLALLDSMREHYEIPSTFDGENPDFAFAPKDSPPRLRFGEIYSVPDARGKEIPARLYEAIVLEREKAIMGCYQSLDGGENIMVRTPMTDLEIAAWKRHPDTFFGELRQIPKRATNWIELAMSFYDTYKSTPREKLLEWMAMADDIEYLKTLSQADLAILYCERLGWGAANKP</sequence>
<comment type="caution">
    <text evidence="1">The sequence shown here is derived from an EMBL/GenBank/DDBJ whole genome shotgun (WGS) entry which is preliminary data.</text>
</comment>
<dbReference type="AlphaFoldDB" id="A0A4Q1VPZ0"/>
<reference evidence="1 2" key="1">
    <citation type="submission" date="2017-03" db="EMBL/GenBank/DDBJ databases">
        <authorList>
            <person name="Safronova V.I."/>
            <person name="Sazanova A.L."/>
            <person name="Chirak E.R."/>
        </authorList>
    </citation>
    <scope>NUCLEOTIDE SEQUENCE [LARGE SCALE GENOMIC DNA]</scope>
    <source>
        <strain evidence="1 2">Opo-243</strain>
    </source>
</reference>
<gene>
    <name evidence="1" type="ORF">B5V03_02420</name>
</gene>
<dbReference type="InterPro" id="IPR004027">
    <property type="entry name" value="SEC_C_motif"/>
</dbReference>
<evidence type="ECO:0000313" key="2">
    <source>
        <dbReference type="Proteomes" id="UP000290819"/>
    </source>
</evidence>
<dbReference type="Proteomes" id="UP000290819">
    <property type="component" value="Unassembled WGS sequence"/>
</dbReference>
<organism evidence="1 2">
    <name type="scientific">Bradyrhizobium betae</name>
    <dbReference type="NCBI Taxonomy" id="244734"/>
    <lineage>
        <taxon>Bacteria</taxon>
        <taxon>Pseudomonadati</taxon>
        <taxon>Pseudomonadota</taxon>
        <taxon>Alphaproteobacteria</taxon>
        <taxon>Hyphomicrobiales</taxon>
        <taxon>Nitrobacteraceae</taxon>
        <taxon>Bradyrhizobium</taxon>
    </lineage>
</organism>
<dbReference type="EMBL" id="MZXW01000005">
    <property type="protein sequence ID" value="RXT53493.1"/>
    <property type="molecule type" value="Genomic_DNA"/>
</dbReference>
<accession>A0A4Q1VPZ0</accession>
<name>A0A4Q1VPZ0_9BRAD</name>
<dbReference type="OrthoDB" id="6078507at2"/>